<reference evidence="2 3" key="1">
    <citation type="submission" date="2019-07" db="EMBL/GenBank/DDBJ databases">
        <title>Whole genome shotgun sequence of Pseudoalteromonas atlantica NBRC 103033.</title>
        <authorList>
            <person name="Hosoyama A."/>
            <person name="Uohara A."/>
            <person name="Ohji S."/>
            <person name="Ichikawa N."/>
        </authorList>
    </citation>
    <scope>NUCLEOTIDE SEQUENCE [LARGE SCALE GENOMIC DNA]</scope>
    <source>
        <strain evidence="2 3">NBRC 103033</strain>
    </source>
</reference>
<dbReference type="Proteomes" id="UP000321189">
    <property type="component" value="Unassembled WGS sequence"/>
</dbReference>
<keyword evidence="1" id="KW-1133">Transmembrane helix</keyword>
<evidence type="ECO:0000313" key="3">
    <source>
        <dbReference type="Proteomes" id="UP000321189"/>
    </source>
</evidence>
<feature type="transmembrane region" description="Helical" evidence="1">
    <location>
        <begin position="68"/>
        <end position="86"/>
    </location>
</feature>
<feature type="transmembrane region" description="Helical" evidence="1">
    <location>
        <begin position="42"/>
        <end position="62"/>
    </location>
</feature>
<organism evidence="2 3">
    <name type="scientific">Pseudoalteromonas atlantica</name>
    <name type="common">Alteromonas atlantica</name>
    <dbReference type="NCBI Taxonomy" id="288"/>
    <lineage>
        <taxon>Bacteria</taxon>
        <taxon>Pseudomonadati</taxon>
        <taxon>Pseudomonadota</taxon>
        <taxon>Gammaproteobacteria</taxon>
        <taxon>Alteromonadales</taxon>
        <taxon>Pseudoalteromonadaceae</taxon>
        <taxon>Pseudoalteromonas</taxon>
    </lineage>
</organism>
<evidence type="ECO:0000313" key="2">
    <source>
        <dbReference type="EMBL" id="GEK77693.1"/>
    </source>
</evidence>
<keyword evidence="1" id="KW-0812">Transmembrane</keyword>
<evidence type="ECO:0000256" key="1">
    <source>
        <dbReference type="SAM" id="Phobius"/>
    </source>
</evidence>
<name>A0ABQ0UGW0_PSEAF</name>
<keyword evidence="1" id="KW-0472">Membrane</keyword>
<dbReference type="EMBL" id="BJUT01000042">
    <property type="protein sequence ID" value="GEK77693.1"/>
    <property type="molecule type" value="Genomic_DNA"/>
</dbReference>
<proteinExistence type="predicted"/>
<accession>A0ABQ0UGW0</accession>
<sequence length="96" mass="11021">MVFVAQDNKCHVFLYDDCTYLFLGLQLNNTDNTHTRTHMQNIINWALASLVFIASFACYAMGNASGGIMLLAAGFLLEFVFWLHCFKKSKRFKQPF</sequence>
<gene>
    <name evidence="2" type="ORF">PAT01_29970</name>
</gene>
<comment type="caution">
    <text evidence="2">The sequence shown here is derived from an EMBL/GenBank/DDBJ whole genome shotgun (WGS) entry which is preliminary data.</text>
</comment>
<protein>
    <submittedName>
        <fullName evidence="2">Uncharacterized protein</fullName>
    </submittedName>
</protein>
<keyword evidence="3" id="KW-1185">Reference proteome</keyword>